<accession>A0A2M7YKX0</accession>
<proteinExistence type="inferred from homology"/>
<dbReference type="InterPro" id="IPR023885">
    <property type="entry name" value="4Fe4S-binding_SPASM_dom"/>
</dbReference>
<sequence length="360" mass="41763">MILIAKIVSIDCNLKCDYCFYHRWNQNSNRLMSCGTLETLIKEGCDYSPICAQFIWHGGEPLLAGLKFFEKIIEFQNKYRKNGQNIVNKIQTNGTLINEEWAKFFHSNQFGVGISLDGPKNLHNTFRKYPDSDGSFDATWQGIQILRQNGIIPGIIAVINSANVIFPQEMFEFFIDSELKNLVFNPAMIKDDISGLPTGIVAKPTDYGNFINRIFDLWLKKDDPKIEIRQIKSVVHALIGGKYRSCRFKSECQKYPTIECNGDIFSCDGDEQNKNIRFGNIRQGLNHIFSSEIYKEYRRKIQRLRISCLDCQWYKICRGGCTRDYCSRSQELPKNYFCEGMKEVYQHISDSLKYYKILPL</sequence>
<dbReference type="InterPro" id="IPR007197">
    <property type="entry name" value="rSAM"/>
</dbReference>
<evidence type="ECO:0000256" key="6">
    <source>
        <dbReference type="ARBA" id="ARBA00023601"/>
    </source>
</evidence>
<keyword evidence="5" id="KW-0411">Iron-sulfur</keyword>
<dbReference type="GO" id="GO:0016491">
    <property type="term" value="F:oxidoreductase activity"/>
    <property type="evidence" value="ECO:0007669"/>
    <property type="project" value="InterPro"/>
</dbReference>
<dbReference type="GO" id="GO:0051536">
    <property type="term" value="F:iron-sulfur cluster binding"/>
    <property type="evidence" value="ECO:0007669"/>
    <property type="project" value="UniProtKB-KW"/>
</dbReference>
<dbReference type="SFLD" id="SFLDG01067">
    <property type="entry name" value="SPASM/twitch_domain_containing"/>
    <property type="match status" value="1"/>
</dbReference>
<dbReference type="CDD" id="cd01335">
    <property type="entry name" value="Radical_SAM"/>
    <property type="match status" value="1"/>
</dbReference>
<organism evidence="8 9">
    <name type="scientific">Candidatus Portnoybacteria bacterium CG_4_9_14_3_um_filter_43_11</name>
    <dbReference type="NCBI Taxonomy" id="1974805"/>
    <lineage>
        <taxon>Bacteria</taxon>
        <taxon>Candidatus Portnoyibacteriota</taxon>
    </lineage>
</organism>
<dbReference type="SFLD" id="SFLDG01384">
    <property type="entry name" value="thioether_bond_formation_requi"/>
    <property type="match status" value="1"/>
</dbReference>
<gene>
    <name evidence="8" type="ORF">CO160_02765</name>
</gene>
<comment type="caution">
    <text evidence="8">The sequence shown here is derived from an EMBL/GenBank/DDBJ whole genome shotgun (WGS) entry which is preliminary data.</text>
</comment>
<evidence type="ECO:0000256" key="5">
    <source>
        <dbReference type="ARBA" id="ARBA00023014"/>
    </source>
</evidence>
<dbReference type="SUPFAM" id="SSF102114">
    <property type="entry name" value="Radical SAM enzymes"/>
    <property type="match status" value="1"/>
</dbReference>
<dbReference type="GO" id="GO:0046872">
    <property type="term" value="F:metal ion binding"/>
    <property type="evidence" value="ECO:0007669"/>
    <property type="project" value="UniProtKB-KW"/>
</dbReference>
<dbReference type="NCBIfam" id="TIGR04085">
    <property type="entry name" value="rSAM_more_4Fe4S"/>
    <property type="match status" value="1"/>
</dbReference>
<evidence type="ECO:0000256" key="2">
    <source>
        <dbReference type="ARBA" id="ARBA00022691"/>
    </source>
</evidence>
<keyword evidence="3" id="KW-0479">Metal-binding</keyword>
<dbReference type="Proteomes" id="UP000230941">
    <property type="component" value="Unassembled WGS sequence"/>
</dbReference>
<dbReference type="EMBL" id="PFWG01000061">
    <property type="protein sequence ID" value="PJA63606.1"/>
    <property type="molecule type" value="Genomic_DNA"/>
</dbReference>
<evidence type="ECO:0000313" key="8">
    <source>
        <dbReference type="EMBL" id="PJA63606.1"/>
    </source>
</evidence>
<dbReference type="PROSITE" id="PS51918">
    <property type="entry name" value="RADICAL_SAM"/>
    <property type="match status" value="1"/>
</dbReference>
<evidence type="ECO:0000256" key="4">
    <source>
        <dbReference type="ARBA" id="ARBA00023004"/>
    </source>
</evidence>
<evidence type="ECO:0000313" key="9">
    <source>
        <dbReference type="Proteomes" id="UP000230941"/>
    </source>
</evidence>
<dbReference type="SFLD" id="SFLDG01072">
    <property type="entry name" value="dehydrogenase_like"/>
    <property type="match status" value="1"/>
</dbReference>
<dbReference type="AlphaFoldDB" id="A0A2M7YKX0"/>
<dbReference type="InterPro" id="IPR013785">
    <property type="entry name" value="Aldolase_TIM"/>
</dbReference>
<protein>
    <recommendedName>
        <fullName evidence="7">Radical SAM core domain-containing protein</fullName>
    </recommendedName>
</protein>
<dbReference type="PANTHER" id="PTHR43273:SF3">
    <property type="entry name" value="ANAEROBIC SULFATASE-MATURATING ENZYME HOMOLOG ASLB-RELATED"/>
    <property type="match status" value="1"/>
</dbReference>
<evidence type="ECO:0000259" key="7">
    <source>
        <dbReference type="PROSITE" id="PS51918"/>
    </source>
</evidence>
<dbReference type="InterPro" id="IPR058240">
    <property type="entry name" value="rSAM_sf"/>
</dbReference>
<keyword evidence="2" id="KW-0949">S-adenosyl-L-methionine</keyword>
<reference evidence="9" key="1">
    <citation type="submission" date="2017-09" db="EMBL/GenBank/DDBJ databases">
        <title>Depth-based differentiation of microbial function through sediment-hosted aquifers and enrichment of novel symbionts in the deep terrestrial subsurface.</title>
        <authorList>
            <person name="Probst A.J."/>
            <person name="Ladd B."/>
            <person name="Jarett J.K."/>
            <person name="Geller-Mcgrath D.E."/>
            <person name="Sieber C.M.K."/>
            <person name="Emerson J.B."/>
            <person name="Anantharaman K."/>
            <person name="Thomas B.C."/>
            <person name="Malmstrom R."/>
            <person name="Stieglmeier M."/>
            <person name="Klingl A."/>
            <person name="Woyke T."/>
            <person name="Ryan C.M."/>
            <person name="Banfield J.F."/>
        </authorList>
    </citation>
    <scope>NUCLEOTIDE SEQUENCE [LARGE SCALE GENOMIC DNA]</scope>
</reference>
<dbReference type="SFLD" id="SFLDS00029">
    <property type="entry name" value="Radical_SAM"/>
    <property type="match status" value="1"/>
</dbReference>
<evidence type="ECO:0000256" key="1">
    <source>
        <dbReference type="ARBA" id="ARBA00001966"/>
    </source>
</evidence>
<dbReference type="PANTHER" id="PTHR43273">
    <property type="entry name" value="ANAEROBIC SULFATASE-MATURATING ENZYME HOMOLOG ASLB-RELATED"/>
    <property type="match status" value="1"/>
</dbReference>
<dbReference type="Gene3D" id="3.20.20.70">
    <property type="entry name" value="Aldolase class I"/>
    <property type="match status" value="1"/>
</dbReference>
<evidence type="ECO:0000256" key="3">
    <source>
        <dbReference type="ARBA" id="ARBA00022723"/>
    </source>
</evidence>
<keyword evidence="4" id="KW-0408">Iron</keyword>
<comment type="cofactor">
    <cofactor evidence="1">
        <name>[4Fe-4S] cluster</name>
        <dbReference type="ChEBI" id="CHEBI:49883"/>
    </cofactor>
</comment>
<feature type="domain" description="Radical SAM core" evidence="7">
    <location>
        <begin position="1"/>
        <end position="220"/>
    </location>
</feature>
<dbReference type="Pfam" id="PF04055">
    <property type="entry name" value="Radical_SAM"/>
    <property type="match status" value="1"/>
</dbReference>
<name>A0A2M7YKX0_9BACT</name>
<dbReference type="SFLD" id="SFLDG01386">
    <property type="entry name" value="main_SPASM_domain-containing"/>
    <property type="match status" value="1"/>
</dbReference>
<comment type="similarity">
    <text evidence="6">Belongs to the radical SAM superfamily. Anaerobic sulfatase-maturating enzyme family.</text>
</comment>
<dbReference type="InterPro" id="IPR023867">
    <property type="entry name" value="Sulphatase_maturase_rSAM"/>
</dbReference>